<dbReference type="RefSeq" id="WP_413779471.1">
    <property type="nucleotide sequence ID" value="NZ_JAUOZS010000001.1"/>
</dbReference>
<gene>
    <name evidence="1" type="ORF">Q4T40_06805</name>
</gene>
<protein>
    <submittedName>
        <fullName evidence="1">Uncharacterized protein</fullName>
    </submittedName>
</protein>
<reference evidence="1 2" key="1">
    <citation type="submission" date="2023-07" db="EMBL/GenBank/DDBJ databases">
        <title>The novel representative of Negativicutes class, Anaeroselena agilis gen. nov. sp. nov.</title>
        <authorList>
            <person name="Prokofeva M.I."/>
            <person name="Elcheninov A.G."/>
            <person name="Klyukina A."/>
            <person name="Kublanov I.V."/>
            <person name="Frolov E.N."/>
            <person name="Podosokorskaya O.A."/>
        </authorList>
    </citation>
    <scope>NUCLEOTIDE SEQUENCE [LARGE SCALE GENOMIC DNA]</scope>
    <source>
        <strain evidence="1 2">4137-cl</strain>
    </source>
</reference>
<accession>A0ABU3NVT7</accession>
<comment type="caution">
    <text evidence="1">The sequence shown here is derived from an EMBL/GenBank/DDBJ whole genome shotgun (WGS) entry which is preliminary data.</text>
</comment>
<keyword evidence="2" id="KW-1185">Reference proteome</keyword>
<dbReference type="Proteomes" id="UP001254848">
    <property type="component" value="Unassembled WGS sequence"/>
</dbReference>
<evidence type="ECO:0000313" key="2">
    <source>
        <dbReference type="Proteomes" id="UP001254848"/>
    </source>
</evidence>
<name>A0ABU3NVT7_9FIRM</name>
<sequence>MKKVVIPTNYMDPRWYTSPNHVNGSFGSDGTKILVTSFGGDNGDWHGPGIKMNLSEKIPLWRDFYIMFRAAMTVQTSSGYLSSSTVALMSQATVPFRMQCYDGNADGTTSYTYVDGPTGHVLTDSTSGVTAARTVEYQNIGGILTIRHNGSLLYAGNYAPGFQQYLDAIDMYTYQYTTYSTYQCTLEAFEYWYTPEPRRGPTIYLPATYKASMGRW</sequence>
<dbReference type="EMBL" id="JAUOZS010000001">
    <property type="protein sequence ID" value="MDT8900939.1"/>
    <property type="molecule type" value="Genomic_DNA"/>
</dbReference>
<organism evidence="1 2">
    <name type="scientific">Anaeroselena agilis</name>
    <dbReference type="NCBI Taxonomy" id="3063788"/>
    <lineage>
        <taxon>Bacteria</taxon>
        <taxon>Bacillati</taxon>
        <taxon>Bacillota</taxon>
        <taxon>Negativicutes</taxon>
        <taxon>Acetonemataceae</taxon>
        <taxon>Anaeroselena</taxon>
    </lineage>
</organism>
<proteinExistence type="predicted"/>
<evidence type="ECO:0000313" key="1">
    <source>
        <dbReference type="EMBL" id="MDT8900939.1"/>
    </source>
</evidence>